<evidence type="ECO:0000313" key="2">
    <source>
        <dbReference type="EMBL" id="TFK98068.1"/>
    </source>
</evidence>
<evidence type="ECO:0000313" key="3">
    <source>
        <dbReference type="Proteomes" id="UP000305067"/>
    </source>
</evidence>
<dbReference type="EMBL" id="ML178842">
    <property type="protein sequence ID" value="TFK98068.1"/>
    <property type="molecule type" value="Genomic_DNA"/>
</dbReference>
<keyword evidence="1" id="KW-0732">Signal</keyword>
<reference evidence="2 3" key="1">
    <citation type="journal article" date="2019" name="Nat. Ecol. Evol.">
        <title>Megaphylogeny resolves global patterns of mushroom evolution.</title>
        <authorList>
            <person name="Varga T."/>
            <person name="Krizsan K."/>
            <person name="Foldi C."/>
            <person name="Dima B."/>
            <person name="Sanchez-Garcia M."/>
            <person name="Sanchez-Ramirez S."/>
            <person name="Szollosi G.J."/>
            <person name="Szarkandi J.G."/>
            <person name="Papp V."/>
            <person name="Albert L."/>
            <person name="Andreopoulos W."/>
            <person name="Angelini C."/>
            <person name="Antonin V."/>
            <person name="Barry K.W."/>
            <person name="Bougher N.L."/>
            <person name="Buchanan P."/>
            <person name="Buyck B."/>
            <person name="Bense V."/>
            <person name="Catcheside P."/>
            <person name="Chovatia M."/>
            <person name="Cooper J."/>
            <person name="Damon W."/>
            <person name="Desjardin D."/>
            <person name="Finy P."/>
            <person name="Geml J."/>
            <person name="Haridas S."/>
            <person name="Hughes K."/>
            <person name="Justo A."/>
            <person name="Karasinski D."/>
            <person name="Kautmanova I."/>
            <person name="Kiss B."/>
            <person name="Kocsube S."/>
            <person name="Kotiranta H."/>
            <person name="LaButti K.M."/>
            <person name="Lechner B.E."/>
            <person name="Liimatainen K."/>
            <person name="Lipzen A."/>
            <person name="Lukacs Z."/>
            <person name="Mihaltcheva S."/>
            <person name="Morgado L.N."/>
            <person name="Niskanen T."/>
            <person name="Noordeloos M.E."/>
            <person name="Ohm R.A."/>
            <person name="Ortiz-Santana B."/>
            <person name="Ovrebo C."/>
            <person name="Racz N."/>
            <person name="Riley R."/>
            <person name="Savchenko A."/>
            <person name="Shiryaev A."/>
            <person name="Soop K."/>
            <person name="Spirin V."/>
            <person name="Szebenyi C."/>
            <person name="Tomsovsky M."/>
            <person name="Tulloss R.E."/>
            <person name="Uehling J."/>
            <person name="Grigoriev I.V."/>
            <person name="Vagvolgyi C."/>
            <person name="Papp T."/>
            <person name="Martin F.M."/>
            <person name="Miettinen O."/>
            <person name="Hibbett D.S."/>
            <person name="Nagy L.G."/>
        </authorList>
    </citation>
    <scope>NUCLEOTIDE SEQUENCE [LARGE SCALE GENOMIC DNA]</scope>
    <source>
        <strain evidence="2 3">CBS 309.79</strain>
    </source>
</reference>
<dbReference type="Proteomes" id="UP000305067">
    <property type="component" value="Unassembled WGS sequence"/>
</dbReference>
<keyword evidence="3" id="KW-1185">Reference proteome</keyword>
<protein>
    <submittedName>
        <fullName evidence="2">Uncharacterized protein</fullName>
    </submittedName>
</protein>
<sequence>MPVKGTLQLIPLLRSLNVLWLLPPLYHLCAHKSATILEVSTLLRASDSLFVDTSEERKIWRGHVRLCGQYRLSIEGLGWFHQCYDFDGEEACTGLSSLGLFHIGSQFDIFAPGSEVEGAMVIATNAGASTTRMCSATLSMCGICFPPSISPLGPI</sequence>
<organism evidence="2 3">
    <name type="scientific">Pterulicium gracile</name>
    <dbReference type="NCBI Taxonomy" id="1884261"/>
    <lineage>
        <taxon>Eukaryota</taxon>
        <taxon>Fungi</taxon>
        <taxon>Dikarya</taxon>
        <taxon>Basidiomycota</taxon>
        <taxon>Agaricomycotina</taxon>
        <taxon>Agaricomycetes</taxon>
        <taxon>Agaricomycetidae</taxon>
        <taxon>Agaricales</taxon>
        <taxon>Pleurotineae</taxon>
        <taxon>Pterulaceae</taxon>
        <taxon>Pterulicium</taxon>
    </lineage>
</organism>
<name>A0A5C3QD24_9AGAR</name>
<dbReference type="AlphaFoldDB" id="A0A5C3QD24"/>
<accession>A0A5C3QD24</accession>
<evidence type="ECO:0000256" key="1">
    <source>
        <dbReference type="SAM" id="SignalP"/>
    </source>
</evidence>
<proteinExistence type="predicted"/>
<feature type="signal peptide" evidence="1">
    <location>
        <begin position="1"/>
        <end position="15"/>
    </location>
</feature>
<gene>
    <name evidence="2" type="ORF">BDV98DRAFT_573429</name>
</gene>
<feature type="chain" id="PRO_5022730417" evidence="1">
    <location>
        <begin position="16"/>
        <end position="155"/>
    </location>
</feature>